<evidence type="ECO:0000313" key="11">
    <source>
        <dbReference type="Proteomes" id="UP000228380"/>
    </source>
</evidence>
<dbReference type="AlphaFoldDB" id="A0A8B9AI19"/>
<dbReference type="RefSeq" id="XP_038985437.1">
    <property type="nucleotide sequence ID" value="XM_039129509.1"/>
</dbReference>
<dbReference type="PIRSF" id="PIRSF017209">
    <property type="entry name" value="Memb_At2g17000_prd"/>
    <property type="match status" value="1"/>
</dbReference>
<keyword evidence="6 7" id="KW-0472">Membrane</keyword>
<dbReference type="Proteomes" id="UP000228380">
    <property type="component" value="Chromosome 8"/>
</dbReference>
<dbReference type="GO" id="GO:0005886">
    <property type="term" value="C:plasma membrane"/>
    <property type="evidence" value="ECO:0007669"/>
    <property type="project" value="UniProtKB-UniRule"/>
</dbReference>
<dbReference type="GO" id="GO:0008381">
    <property type="term" value="F:mechanosensitive monoatomic ion channel activity"/>
    <property type="evidence" value="ECO:0007669"/>
    <property type="project" value="TreeGrafter"/>
</dbReference>
<dbReference type="PANTHER" id="PTHR31618">
    <property type="entry name" value="MECHANOSENSITIVE ION CHANNEL PROTEIN 5"/>
    <property type="match status" value="1"/>
</dbReference>
<feature type="compositionally biased region" description="Pro residues" evidence="8">
    <location>
        <begin position="51"/>
        <end position="60"/>
    </location>
</feature>
<dbReference type="FunFam" id="2.30.30.60:FF:000003">
    <property type="entry name" value="Predicted mechanosensitive ion channel"/>
    <property type="match status" value="1"/>
</dbReference>
<sequence length="750" mass="84180">MDPLKATFEKKQVEVVLVIPEEGAAPDSSRNHTSVPKVESLDDLPKDPNPEPKPPSPIGHPSPEIIKSSSSLKKAPRPPQSEALLRGRSISKPKSRFVEQPLPPGASKSVEDGRPPAHDRSSSSPCHSSPNSRASGTPKTPLAAADEEEEDEEVYKKDQFPESGKRRRRWKVRTLIEWMILILTMGCLAASLTVIRLQGFVIWGLKIWKWCLMVTVVCCGRLVTQWFITGLIFVTEMNFLLRKKVLYFVYGLKNSVQVCIWLGLVLLSWLLLFNQGVSRSPKTQRVLNYVSRALVSLLIGSVVWLVKTLLIKILASAFHTNRFFDRIQESIFHQYVLQTLSGPPVRELAEKVGTPKSTGKLIFRSMGKGTGKKGKKQEVIDVKKLHKMKQEKVSALMMKGLINVIRTSGLTTISNTIESFDEEGPEHKAGEITSEWEAKAAAYRIFKDVAKPGCKYIDAEDLLRFLSKEEVEIVLPLFEGAAETGRIKKSALRNWVVKIYLDRKSLAHSLKDTKTAVNQLHKLATGLVIVVIVIITLLLMGVATTKVLVFISSQLVVVFFMFGNTCKTAFEAIIFVFVMHPFDVGDRCVVDEVQMIVEEMNILTTVFLKFNNEKIYYPNAVLATKPISNFYRSPDMGDAVDFSVDVSTSVEKIGAVKSRIKVYIESKPNHWHPDHSIVVKDIVNVNKMNMALYLTHTMNHQNMGEKNSRMTDLVLEMKKIFEELSIQYHLLPQEIHLSHTGSTAVPINIG</sequence>
<evidence type="ECO:0000256" key="9">
    <source>
        <dbReference type="SAM" id="Phobius"/>
    </source>
</evidence>
<evidence type="ECO:0000259" key="10">
    <source>
        <dbReference type="Pfam" id="PF00924"/>
    </source>
</evidence>
<dbReference type="GO" id="GO:0050982">
    <property type="term" value="P:detection of mechanical stimulus"/>
    <property type="evidence" value="ECO:0007669"/>
    <property type="project" value="TreeGrafter"/>
</dbReference>
<keyword evidence="4 9" id="KW-0812">Transmembrane</keyword>
<evidence type="ECO:0000256" key="6">
    <source>
        <dbReference type="ARBA" id="ARBA00023136"/>
    </source>
</evidence>
<evidence type="ECO:0000256" key="5">
    <source>
        <dbReference type="ARBA" id="ARBA00022989"/>
    </source>
</evidence>
<evidence type="ECO:0000313" key="12">
    <source>
        <dbReference type="RefSeq" id="XP_038985437.1"/>
    </source>
</evidence>
<feature type="transmembrane region" description="Helical" evidence="9">
    <location>
        <begin position="175"/>
        <end position="195"/>
    </location>
</feature>
<feature type="domain" description="Mechanosensitive ion channel MscS" evidence="10">
    <location>
        <begin position="574"/>
        <end position="630"/>
    </location>
</feature>
<dbReference type="Gene3D" id="2.30.30.60">
    <property type="match status" value="1"/>
</dbReference>
<feature type="compositionally biased region" description="Low complexity" evidence="8">
    <location>
        <begin position="122"/>
        <end position="135"/>
    </location>
</feature>
<dbReference type="Pfam" id="PF00924">
    <property type="entry name" value="MS_channel_2nd"/>
    <property type="match status" value="1"/>
</dbReference>
<comment type="subcellular location">
    <subcellularLocation>
        <location evidence="1">Membrane</location>
        <topology evidence="1">Multi-pass membrane protein</topology>
    </subcellularLocation>
</comment>
<dbReference type="InterPro" id="IPR016688">
    <property type="entry name" value="MscS-like_plants/fungi"/>
</dbReference>
<feature type="transmembrane region" description="Helical" evidence="9">
    <location>
        <begin position="555"/>
        <end position="578"/>
    </location>
</feature>
<feature type="transmembrane region" description="Helical" evidence="9">
    <location>
        <begin position="255"/>
        <end position="273"/>
    </location>
</feature>
<dbReference type="InterPro" id="IPR023408">
    <property type="entry name" value="MscS_beta-dom_sf"/>
</dbReference>
<feature type="transmembrane region" description="Helical" evidence="9">
    <location>
        <begin position="293"/>
        <end position="315"/>
    </location>
</feature>
<reference evidence="11" key="1">
    <citation type="journal article" date="2019" name="Nat. Commun.">
        <title>Genome-wide association mapping of date palm fruit traits.</title>
        <authorList>
            <person name="Hazzouri K.M."/>
            <person name="Gros-Balthazard M."/>
            <person name="Flowers J.M."/>
            <person name="Copetti D."/>
            <person name="Lemansour A."/>
            <person name="Lebrun M."/>
            <person name="Masmoudi K."/>
            <person name="Ferrand S."/>
            <person name="Dhar M.I."/>
            <person name="Fresquez Z.A."/>
            <person name="Rosas U."/>
            <person name="Zhang J."/>
            <person name="Talag J."/>
            <person name="Lee S."/>
            <person name="Kudrna D."/>
            <person name="Powell R.F."/>
            <person name="Leitch I.J."/>
            <person name="Krueger R.R."/>
            <person name="Wing R.A."/>
            <person name="Amiri K.M.A."/>
            <person name="Purugganan M.D."/>
        </authorList>
    </citation>
    <scope>NUCLEOTIDE SEQUENCE [LARGE SCALE GENOMIC DNA]</scope>
    <source>
        <strain evidence="11">cv. Khalas</strain>
    </source>
</reference>
<dbReference type="PANTHER" id="PTHR31618:SF7">
    <property type="entry name" value="MECHANOSENSITIVE ION CHANNEL PROTEIN"/>
    <property type="match status" value="1"/>
</dbReference>
<dbReference type="OrthoDB" id="544685at2759"/>
<dbReference type="GeneID" id="120111692"/>
<dbReference type="SUPFAM" id="SSF50182">
    <property type="entry name" value="Sm-like ribonucleoproteins"/>
    <property type="match status" value="1"/>
</dbReference>
<evidence type="ECO:0000256" key="7">
    <source>
        <dbReference type="PIRNR" id="PIRNR017209"/>
    </source>
</evidence>
<accession>A0A8B9AI19</accession>
<dbReference type="GO" id="GO:0006820">
    <property type="term" value="P:monoatomic anion transport"/>
    <property type="evidence" value="ECO:0007669"/>
    <property type="project" value="TreeGrafter"/>
</dbReference>
<comment type="similarity">
    <text evidence="2 7">Belongs to the MscS (TC 1.A.23) family.</text>
</comment>
<name>A0A8B9AI19_PHODC</name>
<proteinExistence type="inferred from homology"/>
<keyword evidence="3" id="KW-0813">Transport</keyword>
<feature type="transmembrane region" description="Helical" evidence="9">
    <location>
        <begin position="523"/>
        <end position="543"/>
    </location>
</feature>
<keyword evidence="5 9" id="KW-1133">Transmembrane helix</keyword>
<organism evidence="11 12">
    <name type="scientific">Phoenix dactylifera</name>
    <name type="common">Date palm</name>
    <dbReference type="NCBI Taxonomy" id="42345"/>
    <lineage>
        <taxon>Eukaryota</taxon>
        <taxon>Viridiplantae</taxon>
        <taxon>Streptophyta</taxon>
        <taxon>Embryophyta</taxon>
        <taxon>Tracheophyta</taxon>
        <taxon>Spermatophyta</taxon>
        <taxon>Magnoliopsida</taxon>
        <taxon>Liliopsida</taxon>
        <taxon>Arecaceae</taxon>
        <taxon>Coryphoideae</taxon>
        <taxon>Phoeniceae</taxon>
        <taxon>Phoenix</taxon>
    </lineage>
</organism>
<dbReference type="KEGG" id="pda:120111692"/>
<feature type="region of interest" description="Disordered" evidence="8">
    <location>
        <begin position="20"/>
        <end position="158"/>
    </location>
</feature>
<keyword evidence="11" id="KW-1185">Reference proteome</keyword>
<dbReference type="InterPro" id="IPR010920">
    <property type="entry name" value="LSM_dom_sf"/>
</dbReference>
<feature type="compositionally biased region" description="Basic and acidic residues" evidence="8">
    <location>
        <begin position="39"/>
        <end position="50"/>
    </location>
</feature>
<evidence type="ECO:0000256" key="2">
    <source>
        <dbReference type="ARBA" id="ARBA00008017"/>
    </source>
</evidence>
<evidence type="ECO:0000256" key="3">
    <source>
        <dbReference type="ARBA" id="ARBA00022448"/>
    </source>
</evidence>
<gene>
    <name evidence="12" type="primary">LOC120111692</name>
</gene>
<evidence type="ECO:0000256" key="1">
    <source>
        <dbReference type="ARBA" id="ARBA00004141"/>
    </source>
</evidence>
<feature type="transmembrane region" description="Helical" evidence="9">
    <location>
        <begin position="207"/>
        <end position="234"/>
    </location>
</feature>
<feature type="compositionally biased region" description="Basic and acidic residues" evidence="8">
    <location>
        <begin position="109"/>
        <end position="121"/>
    </location>
</feature>
<protein>
    <recommendedName>
        <fullName evidence="7">Mechanosensitive ion channel protein</fullName>
    </recommendedName>
</protein>
<dbReference type="InterPro" id="IPR006685">
    <property type="entry name" value="MscS_channel_2nd"/>
</dbReference>
<evidence type="ECO:0000256" key="8">
    <source>
        <dbReference type="SAM" id="MobiDB-lite"/>
    </source>
</evidence>
<evidence type="ECO:0000256" key="4">
    <source>
        <dbReference type="ARBA" id="ARBA00022692"/>
    </source>
</evidence>
<reference evidence="12" key="2">
    <citation type="submission" date="2025-08" db="UniProtKB">
        <authorList>
            <consortium name="RefSeq"/>
        </authorList>
    </citation>
    <scope>IDENTIFICATION</scope>
    <source>
        <tissue evidence="12">Young leaves</tissue>
    </source>
</reference>